<gene>
    <name evidence="2" type="ORF">SAMN05660299_02407</name>
</gene>
<dbReference type="InterPro" id="IPR050312">
    <property type="entry name" value="IolE/XylAMocC-like"/>
</dbReference>
<dbReference type="RefSeq" id="WP_176762975.1">
    <property type="nucleotide sequence ID" value="NZ_FNHQ01000033.1"/>
</dbReference>
<dbReference type="PANTHER" id="PTHR12110">
    <property type="entry name" value="HYDROXYPYRUVATE ISOMERASE"/>
    <property type="match status" value="1"/>
</dbReference>
<feature type="domain" description="Xylose isomerase-like TIM barrel" evidence="1">
    <location>
        <begin position="41"/>
        <end position="249"/>
    </location>
</feature>
<name>A0A1G9ZUT9_9FIRM</name>
<dbReference type="STRING" id="349095.SAMN05660299_02407"/>
<dbReference type="SUPFAM" id="SSF51658">
    <property type="entry name" value="Xylose isomerase-like"/>
    <property type="match status" value="1"/>
</dbReference>
<organism evidence="2 3">
    <name type="scientific">Megasphaera paucivorans</name>
    <dbReference type="NCBI Taxonomy" id="349095"/>
    <lineage>
        <taxon>Bacteria</taxon>
        <taxon>Bacillati</taxon>
        <taxon>Bacillota</taxon>
        <taxon>Negativicutes</taxon>
        <taxon>Veillonellales</taxon>
        <taxon>Veillonellaceae</taxon>
        <taxon>Megasphaera</taxon>
    </lineage>
</organism>
<dbReference type="Pfam" id="PF01261">
    <property type="entry name" value="AP_endonuc_2"/>
    <property type="match status" value="1"/>
</dbReference>
<dbReference type="GO" id="GO:0016853">
    <property type="term" value="F:isomerase activity"/>
    <property type="evidence" value="ECO:0007669"/>
    <property type="project" value="UniProtKB-KW"/>
</dbReference>
<dbReference type="Proteomes" id="UP000199309">
    <property type="component" value="Unassembled WGS sequence"/>
</dbReference>
<evidence type="ECO:0000313" key="2">
    <source>
        <dbReference type="EMBL" id="SDN25392.1"/>
    </source>
</evidence>
<reference evidence="2 3" key="1">
    <citation type="submission" date="2016-10" db="EMBL/GenBank/DDBJ databases">
        <authorList>
            <person name="de Groot N.N."/>
        </authorList>
    </citation>
    <scope>NUCLEOTIDE SEQUENCE [LARGE SCALE GENOMIC DNA]</scope>
    <source>
        <strain evidence="2 3">DSM 16981</strain>
    </source>
</reference>
<dbReference type="EMBL" id="FNHQ01000033">
    <property type="protein sequence ID" value="SDN25392.1"/>
    <property type="molecule type" value="Genomic_DNA"/>
</dbReference>
<dbReference type="AlphaFoldDB" id="A0A1G9ZUT9"/>
<keyword evidence="3" id="KW-1185">Reference proteome</keyword>
<dbReference type="Gene3D" id="3.20.20.150">
    <property type="entry name" value="Divalent-metal-dependent TIM barrel enzymes"/>
    <property type="match status" value="1"/>
</dbReference>
<sequence length="254" mass="29341">MAIIEISDLAFSAFNEIEMEKLPEDYGIEFFYEFGSDSYWDVVLHRMRADKKTLSIHGPCVTVNLADPNDTAYLERYRKTFLYAKKTGAKYVVVHTNEQWSGDMEFCRQLVLERLRRIELLANELDGAKMGIENVGLKQNNLFDEEAYVALFEEFQTAGAIIDVGHAHINNWDTCRVIRELNRRISALHLQDNNGKIDEHLPLFAGTIAWRSLMEIIKQYASQAAFVFEYADGNYKNAADMIKELDVVRKKLRI</sequence>
<protein>
    <submittedName>
        <fullName evidence="2">Sugar phosphate isomerase/epimerase</fullName>
    </submittedName>
</protein>
<accession>A0A1G9ZUT9</accession>
<proteinExistence type="predicted"/>
<evidence type="ECO:0000313" key="3">
    <source>
        <dbReference type="Proteomes" id="UP000199309"/>
    </source>
</evidence>
<dbReference type="InterPro" id="IPR036237">
    <property type="entry name" value="Xyl_isomerase-like_sf"/>
</dbReference>
<keyword evidence="2" id="KW-0413">Isomerase</keyword>
<dbReference type="InterPro" id="IPR013022">
    <property type="entry name" value="Xyl_isomerase-like_TIM-brl"/>
</dbReference>
<evidence type="ECO:0000259" key="1">
    <source>
        <dbReference type="Pfam" id="PF01261"/>
    </source>
</evidence>